<dbReference type="Proteomes" id="UP001217089">
    <property type="component" value="Unassembled WGS sequence"/>
</dbReference>
<name>A0ABQ9ERU1_TEGGR</name>
<sequence length="176" mass="19245">MDICESSVTFIYSLCPEAQMFSMNGSLSLIFSSSNVSGSTTTYTTFLYNNDPVTPDGTTYYTFVCMLFAITTNAPGIQISLSVNPTVCLSASEQTSTYVTGSSGKNITLTNLGTQVVPCCNEKDDIPDDDEHDNEQNKDNDSKMDIIIGLLIGCGVVLVLKIAVFIWIMRTRKRNK</sequence>
<comment type="caution">
    <text evidence="2">The sequence shown here is derived from an EMBL/GenBank/DDBJ whole genome shotgun (WGS) entry which is preliminary data.</text>
</comment>
<evidence type="ECO:0000313" key="2">
    <source>
        <dbReference type="EMBL" id="KAJ8307880.1"/>
    </source>
</evidence>
<evidence type="ECO:0000256" key="1">
    <source>
        <dbReference type="SAM" id="Phobius"/>
    </source>
</evidence>
<organism evidence="2 3">
    <name type="scientific">Tegillarca granosa</name>
    <name type="common">Malaysian cockle</name>
    <name type="synonym">Anadara granosa</name>
    <dbReference type="NCBI Taxonomy" id="220873"/>
    <lineage>
        <taxon>Eukaryota</taxon>
        <taxon>Metazoa</taxon>
        <taxon>Spiralia</taxon>
        <taxon>Lophotrochozoa</taxon>
        <taxon>Mollusca</taxon>
        <taxon>Bivalvia</taxon>
        <taxon>Autobranchia</taxon>
        <taxon>Pteriomorphia</taxon>
        <taxon>Arcoida</taxon>
        <taxon>Arcoidea</taxon>
        <taxon>Arcidae</taxon>
        <taxon>Tegillarca</taxon>
    </lineage>
</organism>
<proteinExistence type="predicted"/>
<keyword evidence="1" id="KW-0472">Membrane</keyword>
<protein>
    <submittedName>
        <fullName evidence="2">Uncharacterized protein</fullName>
    </submittedName>
</protein>
<feature type="transmembrane region" description="Helical" evidence="1">
    <location>
        <begin position="146"/>
        <end position="168"/>
    </location>
</feature>
<keyword evidence="3" id="KW-1185">Reference proteome</keyword>
<evidence type="ECO:0000313" key="3">
    <source>
        <dbReference type="Proteomes" id="UP001217089"/>
    </source>
</evidence>
<accession>A0ABQ9ERU1</accession>
<gene>
    <name evidence="2" type="ORF">KUTeg_014568</name>
</gene>
<reference evidence="2 3" key="1">
    <citation type="submission" date="2022-12" db="EMBL/GenBank/DDBJ databases">
        <title>Chromosome-level genome of Tegillarca granosa.</title>
        <authorList>
            <person name="Kim J."/>
        </authorList>
    </citation>
    <scope>NUCLEOTIDE SEQUENCE [LARGE SCALE GENOMIC DNA]</scope>
    <source>
        <strain evidence="2">Teg-2019</strain>
        <tissue evidence="2">Adductor muscle</tissue>
    </source>
</reference>
<keyword evidence="1" id="KW-0812">Transmembrane</keyword>
<dbReference type="EMBL" id="JARBDR010000693">
    <property type="protein sequence ID" value="KAJ8307880.1"/>
    <property type="molecule type" value="Genomic_DNA"/>
</dbReference>
<keyword evidence="1" id="KW-1133">Transmembrane helix</keyword>